<dbReference type="EMBL" id="MU005575">
    <property type="protein sequence ID" value="KAF2687383.1"/>
    <property type="molecule type" value="Genomic_DNA"/>
</dbReference>
<dbReference type="PANTHER" id="PTHR43098:SF5">
    <property type="entry name" value="DUAL-FUNCTIONAL MONOOXYGENASE_METHYLTRANSFERASE PSOF"/>
    <property type="match status" value="1"/>
</dbReference>
<dbReference type="Proteomes" id="UP000799291">
    <property type="component" value="Unassembled WGS sequence"/>
</dbReference>
<accession>A0A6G1JB69</accession>
<reference evidence="5" key="1">
    <citation type="journal article" date="2020" name="Stud. Mycol.">
        <title>101 Dothideomycetes genomes: a test case for predicting lifestyles and emergence of pathogens.</title>
        <authorList>
            <person name="Haridas S."/>
            <person name="Albert R."/>
            <person name="Binder M."/>
            <person name="Bloem J."/>
            <person name="Labutti K."/>
            <person name="Salamov A."/>
            <person name="Andreopoulos B."/>
            <person name="Baker S."/>
            <person name="Barry K."/>
            <person name="Bills G."/>
            <person name="Bluhm B."/>
            <person name="Cannon C."/>
            <person name="Castanera R."/>
            <person name="Culley D."/>
            <person name="Daum C."/>
            <person name="Ezra D."/>
            <person name="Gonzalez J."/>
            <person name="Henrissat B."/>
            <person name="Kuo A."/>
            <person name="Liang C."/>
            <person name="Lipzen A."/>
            <person name="Lutzoni F."/>
            <person name="Magnuson J."/>
            <person name="Mondo S."/>
            <person name="Nolan M."/>
            <person name="Ohm R."/>
            <person name="Pangilinan J."/>
            <person name="Park H.-J."/>
            <person name="Ramirez L."/>
            <person name="Alfaro M."/>
            <person name="Sun H."/>
            <person name="Tritt A."/>
            <person name="Yoshinaga Y."/>
            <person name="Zwiers L.-H."/>
            <person name="Turgeon B."/>
            <person name="Goodwin S."/>
            <person name="Spatafora J."/>
            <person name="Crous P."/>
            <person name="Grigoriev I."/>
        </authorList>
    </citation>
    <scope>NUCLEOTIDE SEQUENCE</scope>
    <source>
        <strain evidence="5">CBS 122367</strain>
    </source>
</reference>
<dbReference type="Gene3D" id="3.50.50.60">
    <property type="entry name" value="FAD/NAD(P)-binding domain"/>
    <property type="match status" value="2"/>
</dbReference>
<sequence>MSDTESYLYRYSWDLEDLKSYPWSTHYVHQPEILAYLRHVVDKFDLRKYMHFNTELTSAKWDDSSSRWIISTSTGCIFKARYLITALGLLSRQNLPNFEGINDFTGEMYHTGRWPEDLDLKGKRVGVIGNGSTGVQVVTAIAKDVTKLVSFQRNPQYSVPSGQGPVTDEYRKRVNDNYPQIWEDAKDQSLFGFGFKETDRPTFSVSEEERERIYEKAWQKGGGFRFMFETFGDISVDEAANNAATDFIKRKITTTVKDPEKARKLLPTQLYARRPLCDAGYYEQFNRDHVEVVSLQETPITRVTSKGIATSDGAEHELDVIIFATGFDAVDGSYTRIAIQGRGGETLKEHWQPQGSTSYLGMSVPNFPNLFMILGPNGPFCNLPPAIETQVEFISDIIEEAERRCNKGLNGAAVLSGHINGAVAEAGHSPGPVVEAKSTAEEEWTKLCDDLSANSLFRKTDSWIFGSNVSGKKHAVLFYFAGLASYRKILREIVQENYRGFKLF</sequence>
<keyword evidence="6" id="KW-1185">Reference proteome</keyword>
<keyword evidence="5" id="KW-0503">Monooxygenase</keyword>
<keyword evidence="1" id="KW-0285">Flavoprotein</keyword>
<dbReference type="InterPro" id="IPR036188">
    <property type="entry name" value="FAD/NAD-bd_sf"/>
</dbReference>
<evidence type="ECO:0000256" key="2">
    <source>
        <dbReference type="ARBA" id="ARBA00022827"/>
    </source>
</evidence>
<dbReference type="SUPFAM" id="SSF51905">
    <property type="entry name" value="FAD/NAD(P)-binding domain"/>
    <property type="match status" value="3"/>
</dbReference>
<evidence type="ECO:0000313" key="6">
    <source>
        <dbReference type="Proteomes" id="UP000799291"/>
    </source>
</evidence>
<evidence type="ECO:0000256" key="3">
    <source>
        <dbReference type="ARBA" id="ARBA00022857"/>
    </source>
</evidence>
<dbReference type="Pfam" id="PF00743">
    <property type="entry name" value="FMO-like"/>
    <property type="match status" value="1"/>
</dbReference>
<keyword evidence="2" id="KW-0274">FAD</keyword>
<dbReference type="GO" id="GO:0050661">
    <property type="term" value="F:NADP binding"/>
    <property type="evidence" value="ECO:0007669"/>
    <property type="project" value="InterPro"/>
</dbReference>
<organism evidence="5 6">
    <name type="scientific">Lentithecium fluviatile CBS 122367</name>
    <dbReference type="NCBI Taxonomy" id="1168545"/>
    <lineage>
        <taxon>Eukaryota</taxon>
        <taxon>Fungi</taxon>
        <taxon>Dikarya</taxon>
        <taxon>Ascomycota</taxon>
        <taxon>Pezizomycotina</taxon>
        <taxon>Dothideomycetes</taxon>
        <taxon>Pleosporomycetidae</taxon>
        <taxon>Pleosporales</taxon>
        <taxon>Massarineae</taxon>
        <taxon>Lentitheciaceae</taxon>
        <taxon>Lentithecium</taxon>
    </lineage>
</organism>
<dbReference type="PANTHER" id="PTHR43098">
    <property type="entry name" value="L-ORNITHINE N(5)-MONOOXYGENASE-RELATED"/>
    <property type="match status" value="1"/>
</dbReference>
<evidence type="ECO:0000256" key="4">
    <source>
        <dbReference type="ARBA" id="ARBA00023002"/>
    </source>
</evidence>
<keyword evidence="4" id="KW-0560">Oxidoreductase</keyword>
<dbReference type="GO" id="GO:0004499">
    <property type="term" value="F:N,N-dimethylaniline monooxygenase activity"/>
    <property type="evidence" value="ECO:0007669"/>
    <property type="project" value="InterPro"/>
</dbReference>
<proteinExistence type="predicted"/>
<protein>
    <submittedName>
        <fullName evidence="5">Cyclohexanone monooxygenase</fullName>
    </submittedName>
</protein>
<name>A0A6G1JB69_9PLEO</name>
<dbReference type="GO" id="GO:0050660">
    <property type="term" value="F:flavin adenine dinucleotide binding"/>
    <property type="evidence" value="ECO:0007669"/>
    <property type="project" value="InterPro"/>
</dbReference>
<dbReference type="InterPro" id="IPR020946">
    <property type="entry name" value="Flavin_mOase-like"/>
</dbReference>
<gene>
    <name evidence="5" type="ORF">K458DRAFT_415637</name>
</gene>
<dbReference type="AlphaFoldDB" id="A0A6G1JB69"/>
<evidence type="ECO:0000256" key="1">
    <source>
        <dbReference type="ARBA" id="ARBA00022630"/>
    </source>
</evidence>
<evidence type="ECO:0000313" key="5">
    <source>
        <dbReference type="EMBL" id="KAF2687383.1"/>
    </source>
</evidence>
<dbReference type="InterPro" id="IPR050775">
    <property type="entry name" value="FAD-binding_Monooxygenases"/>
</dbReference>
<keyword evidence="3" id="KW-0521">NADP</keyword>
<dbReference type="OrthoDB" id="66881at2759"/>